<feature type="transmembrane region" description="Helical" evidence="10">
    <location>
        <begin position="418"/>
        <end position="438"/>
    </location>
</feature>
<evidence type="ECO:0000256" key="10">
    <source>
        <dbReference type="SAM" id="Phobius"/>
    </source>
</evidence>
<feature type="transmembrane region" description="Helical" evidence="10">
    <location>
        <begin position="96"/>
        <end position="117"/>
    </location>
</feature>
<dbReference type="PANTHER" id="PTHR43823">
    <property type="entry name" value="SPORULATION PROTEIN YKVU"/>
    <property type="match status" value="1"/>
</dbReference>
<dbReference type="GO" id="GO:0005886">
    <property type="term" value="C:plasma membrane"/>
    <property type="evidence" value="ECO:0007669"/>
    <property type="project" value="UniProtKB-SubCell"/>
</dbReference>
<feature type="transmembrane region" description="Helical" evidence="10">
    <location>
        <begin position="236"/>
        <end position="253"/>
    </location>
</feature>
<keyword evidence="9" id="KW-0046">Antibiotic resistance</keyword>
<keyword evidence="8 10" id="KW-0472">Membrane</keyword>
<feature type="transmembrane region" description="Helical" evidence="10">
    <location>
        <begin position="137"/>
        <end position="155"/>
    </location>
</feature>
<comment type="subcellular location">
    <subcellularLocation>
        <location evidence="1">Cell membrane</location>
        <topology evidence="1">Multi-pass membrane protein</topology>
    </subcellularLocation>
</comment>
<reference evidence="11 12" key="1">
    <citation type="submission" date="2016-10" db="EMBL/GenBank/DDBJ databases">
        <authorList>
            <person name="de Groot N.N."/>
        </authorList>
    </citation>
    <scope>NUCLEOTIDE SEQUENCE [LARGE SCALE GENOMIC DNA]</scope>
    <source>
        <strain evidence="11 12">DSM 12992</strain>
    </source>
</reference>
<organism evidence="11 12">
    <name type="scientific">Clostridium uliginosum</name>
    <dbReference type="NCBI Taxonomy" id="119641"/>
    <lineage>
        <taxon>Bacteria</taxon>
        <taxon>Bacillati</taxon>
        <taxon>Bacillota</taxon>
        <taxon>Clostridia</taxon>
        <taxon>Eubacteriales</taxon>
        <taxon>Clostridiaceae</taxon>
        <taxon>Clostridium</taxon>
    </lineage>
</organism>
<evidence type="ECO:0000256" key="4">
    <source>
        <dbReference type="ARBA" id="ARBA00022448"/>
    </source>
</evidence>
<dbReference type="OrthoDB" id="9811110at2"/>
<keyword evidence="4" id="KW-0813">Transport</keyword>
<dbReference type="STRING" id="119641.SAMN05421842_10789"/>
<dbReference type="GO" id="GO:0042910">
    <property type="term" value="F:xenobiotic transmembrane transporter activity"/>
    <property type="evidence" value="ECO:0007669"/>
    <property type="project" value="InterPro"/>
</dbReference>
<feature type="transmembrane region" description="Helical" evidence="10">
    <location>
        <begin position="273"/>
        <end position="296"/>
    </location>
</feature>
<evidence type="ECO:0000313" key="11">
    <source>
        <dbReference type="EMBL" id="SFC68326.1"/>
    </source>
</evidence>
<dbReference type="InterPro" id="IPR002528">
    <property type="entry name" value="MATE_fam"/>
</dbReference>
<evidence type="ECO:0000256" key="2">
    <source>
        <dbReference type="ARBA" id="ARBA00008417"/>
    </source>
</evidence>
<evidence type="ECO:0000256" key="9">
    <source>
        <dbReference type="ARBA" id="ARBA00023251"/>
    </source>
</evidence>
<feature type="transmembrane region" description="Helical" evidence="10">
    <location>
        <begin position="12"/>
        <end position="33"/>
    </location>
</feature>
<comment type="similarity">
    <text evidence="2">Belongs to the multi antimicrobial extrusion (MATE) (TC 2.A.66.1) family. MepA subfamily.</text>
</comment>
<dbReference type="CDD" id="cd13143">
    <property type="entry name" value="MATE_MepA_like"/>
    <property type="match status" value="1"/>
</dbReference>
<accession>A0A1I1L5M1</accession>
<dbReference type="RefSeq" id="WP_090089941.1">
    <property type="nucleotide sequence ID" value="NZ_FOMG01000007.1"/>
</dbReference>
<dbReference type="GO" id="GO:0046677">
    <property type="term" value="P:response to antibiotic"/>
    <property type="evidence" value="ECO:0007669"/>
    <property type="project" value="UniProtKB-KW"/>
</dbReference>
<dbReference type="PIRSF" id="PIRSF006603">
    <property type="entry name" value="DinF"/>
    <property type="match status" value="1"/>
</dbReference>
<sequence>MDSQRRLGEMNIGKLILEFSVPAIIGMMVNTLYNIIDRIFIGHIEGIGKIAMAGVGITMPLMTIILAFGMLIGIGTATKISIKLGQNDKEGAEKHLGNAFTLIIIISILLTIFGILFTNPLLKMFGASDSTIVYGEQFIQVIFIGCIFNMISFGLNHSIRSDGSPKIAMASMLISAIINIILDPIFIFGFGLGVRGGALGTVVAQIVSSIWILYYFTKGSSILKIRKKNLKLDKEVVLSIFAIGISPFSMQLAQSAVQIASNNSLQVYGGDLAVSAMTIINSLAMIFLMPIFGLNQGLQPIIGYNFGAKKYGRVKQAVKYGIITATIIVVTGFIVIEVFSEKLVMIFNSDPSLIDATSHGMKIFLSMLPLIGGQIIVTNYFQSIGRVKISMFLSLLRQVIILIPLLLIIPIFEGLNGVWMAGAMSDFLSVIITFIVFVRTSKEIFGDKEGKDIILDKAYSKK</sequence>
<evidence type="ECO:0000256" key="6">
    <source>
        <dbReference type="ARBA" id="ARBA00022692"/>
    </source>
</evidence>
<keyword evidence="12" id="KW-1185">Reference proteome</keyword>
<dbReference type="Pfam" id="PF01554">
    <property type="entry name" value="MatE"/>
    <property type="match status" value="2"/>
</dbReference>
<dbReference type="Proteomes" id="UP000199263">
    <property type="component" value="Unassembled WGS sequence"/>
</dbReference>
<gene>
    <name evidence="11" type="ORF">SAMN05421842_10789</name>
</gene>
<dbReference type="GO" id="GO:0015297">
    <property type="term" value="F:antiporter activity"/>
    <property type="evidence" value="ECO:0007669"/>
    <property type="project" value="InterPro"/>
</dbReference>
<dbReference type="AlphaFoldDB" id="A0A1I1L5M1"/>
<evidence type="ECO:0000256" key="1">
    <source>
        <dbReference type="ARBA" id="ARBA00004651"/>
    </source>
</evidence>
<feature type="transmembrane region" description="Helical" evidence="10">
    <location>
        <begin position="167"/>
        <end position="192"/>
    </location>
</feature>
<keyword evidence="5" id="KW-1003">Cell membrane</keyword>
<feature type="transmembrane region" description="Helical" evidence="10">
    <location>
        <begin position="359"/>
        <end position="381"/>
    </location>
</feature>
<evidence type="ECO:0000256" key="5">
    <source>
        <dbReference type="ARBA" id="ARBA00022475"/>
    </source>
</evidence>
<feature type="transmembrane region" description="Helical" evidence="10">
    <location>
        <begin position="393"/>
        <end position="412"/>
    </location>
</feature>
<keyword evidence="6 10" id="KW-0812">Transmembrane</keyword>
<dbReference type="EMBL" id="FOMG01000007">
    <property type="protein sequence ID" value="SFC68326.1"/>
    <property type="molecule type" value="Genomic_DNA"/>
</dbReference>
<evidence type="ECO:0000313" key="12">
    <source>
        <dbReference type="Proteomes" id="UP000199263"/>
    </source>
</evidence>
<name>A0A1I1L5M1_9CLOT</name>
<feature type="transmembrane region" description="Helical" evidence="10">
    <location>
        <begin position="317"/>
        <end position="339"/>
    </location>
</feature>
<protein>
    <recommendedName>
        <fullName evidence="3">Multidrug export protein MepA</fullName>
    </recommendedName>
</protein>
<feature type="transmembrane region" description="Helical" evidence="10">
    <location>
        <begin position="53"/>
        <end position="75"/>
    </location>
</feature>
<feature type="transmembrane region" description="Helical" evidence="10">
    <location>
        <begin position="198"/>
        <end position="216"/>
    </location>
</feature>
<evidence type="ECO:0000256" key="7">
    <source>
        <dbReference type="ARBA" id="ARBA00022989"/>
    </source>
</evidence>
<keyword evidence="7 10" id="KW-1133">Transmembrane helix</keyword>
<dbReference type="InterPro" id="IPR045070">
    <property type="entry name" value="MATE_MepA-like"/>
</dbReference>
<evidence type="ECO:0000256" key="3">
    <source>
        <dbReference type="ARBA" id="ARBA00022106"/>
    </source>
</evidence>
<dbReference type="InterPro" id="IPR051327">
    <property type="entry name" value="MATE_MepA_subfamily"/>
</dbReference>
<dbReference type="InterPro" id="IPR048279">
    <property type="entry name" value="MdtK-like"/>
</dbReference>
<evidence type="ECO:0000256" key="8">
    <source>
        <dbReference type="ARBA" id="ARBA00023136"/>
    </source>
</evidence>
<dbReference type="NCBIfam" id="TIGR00797">
    <property type="entry name" value="matE"/>
    <property type="match status" value="1"/>
</dbReference>
<dbReference type="PANTHER" id="PTHR43823:SF3">
    <property type="entry name" value="MULTIDRUG EXPORT PROTEIN MEPA"/>
    <property type="match status" value="1"/>
</dbReference>
<proteinExistence type="inferred from homology"/>